<dbReference type="Proteomes" id="UP000011087">
    <property type="component" value="Unassembled WGS sequence"/>
</dbReference>
<reference evidence="3 5" key="1">
    <citation type="journal article" date="2012" name="Nature">
        <title>Algal genomes reveal evolutionary mosaicism and the fate of nucleomorphs.</title>
        <authorList>
            <consortium name="DOE Joint Genome Institute"/>
            <person name="Curtis B.A."/>
            <person name="Tanifuji G."/>
            <person name="Burki F."/>
            <person name="Gruber A."/>
            <person name="Irimia M."/>
            <person name="Maruyama S."/>
            <person name="Arias M.C."/>
            <person name="Ball S.G."/>
            <person name="Gile G.H."/>
            <person name="Hirakawa Y."/>
            <person name="Hopkins J.F."/>
            <person name="Kuo A."/>
            <person name="Rensing S.A."/>
            <person name="Schmutz J."/>
            <person name="Symeonidi A."/>
            <person name="Elias M."/>
            <person name="Eveleigh R.J."/>
            <person name="Herman E.K."/>
            <person name="Klute M.J."/>
            <person name="Nakayama T."/>
            <person name="Obornik M."/>
            <person name="Reyes-Prieto A."/>
            <person name="Armbrust E.V."/>
            <person name="Aves S.J."/>
            <person name="Beiko R.G."/>
            <person name="Coutinho P."/>
            <person name="Dacks J.B."/>
            <person name="Durnford D.G."/>
            <person name="Fast N.M."/>
            <person name="Green B.R."/>
            <person name="Grisdale C.J."/>
            <person name="Hempel F."/>
            <person name="Henrissat B."/>
            <person name="Hoppner M.P."/>
            <person name="Ishida K."/>
            <person name="Kim E."/>
            <person name="Koreny L."/>
            <person name="Kroth P.G."/>
            <person name="Liu Y."/>
            <person name="Malik S.B."/>
            <person name="Maier U.G."/>
            <person name="McRose D."/>
            <person name="Mock T."/>
            <person name="Neilson J.A."/>
            <person name="Onodera N.T."/>
            <person name="Poole A.M."/>
            <person name="Pritham E.J."/>
            <person name="Richards T.A."/>
            <person name="Rocap G."/>
            <person name="Roy S.W."/>
            <person name="Sarai C."/>
            <person name="Schaack S."/>
            <person name="Shirato S."/>
            <person name="Slamovits C.H."/>
            <person name="Spencer D.F."/>
            <person name="Suzuki S."/>
            <person name="Worden A.Z."/>
            <person name="Zauner S."/>
            <person name="Barry K."/>
            <person name="Bell C."/>
            <person name="Bharti A.K."/>
            <person name="Crow J.A."/>
            <person name="Grimwood J."/>
            <person name="Kramer R."/>
            <person name="Lindquist E."/>
            <person name="Lucas S."/>
            <person name="Salamov A."/>
            <person name="McFadden G.I."/>
            <person name="Lane C.E."/>
            <person name="Keeling P.J."/>
            <person name="Gray M.W."/>
            <person name="Grigoriev I.V."/>
            <person name="Archibald J.M."/>
        </authorList>
    </citation>
    <scope>NUCLEOTIDE SEQUENCE</scope>
    <source>
        <strain evidence="3 5">CCMP2712</strain>
    </source>
</reference>
<dbReference type="OrthoDB" id="6495301at2759"/>
<dbReference type="Gene3D" id="3.40.50.1820">
    <property type="entry name" value="alpha/beta hydrolase"/>
    <property type="match status" value="1"/>
</dbReference>
<dbReference type="InterPro" id="IPR050300">
    <property type="entry name" value="GDXG_lipolytic_enzyme"/>
</dbReference>
<evidence type="ECO:0000313" key="4">
    <source>
        <dbReference type="EnsemblProtists" id="EKX37124"/>
    </source>
</evidence>
<dbReference type="SUPFAM" id="SSF53474">
    <property type="entry name" value="alpha/beta-Hydrolases"/>
    <property type="match status" value="1"/>
</dbReference>
<keyword evidence="1" id="KW-0378">Hydrolase</keyword>
<name>L1IMK6_GUITC</name>
<dbReference type="eggNOG" id="KOG1516">
    <property type="taxonomic scope" value="Eukaryota"/>
</dbReference>
<organism evidence="3">
    <name type="scientific">Guillardia theta (strain CCMP2712)</name>
    <name type="common">Cryptophyte</name>
    <dbReference type="NCBI Taxonomy" id="905079"/>
    <lineage>
        <taxon>Eukaryota</taxon>
        <taxon>Cryptophyceae</taxon>
        <taxon>Pyrenomonadales</taxon>
        <taxon>Geminigeraceae</taxon>
        <taxon>Guillardia</taxon>
    </lineage>
</organism>
<keyword evidence="5" id="KW-1185">Reference proteome</keyword>
<dbReference type="PANTHER" id="PTHR48081:SF33">
    <property type="entry name" value="KYNURENINE FORMAMIDASE"/>
    <property type="match status" value="1"/>
</dbReference>
<dbReference type="HOGENOM" id="CLU_772637_0_0_1"/>
<dbReference type="InterPro" id="IPR049492">
    <property type="entry name" value="BD-FAE-like_dom"/>
</dbReference>
<dbReference type="InterPro" id="IPR029058">
    <property type="entry name" value="AB_hydrolase_fold"/>
</dbReference>
<dbReference type="OMA" id="EQGWVCL"/>
<dbReference type="PANTHER" id="PTHR48081">
    <property type="entry name" value="AB HYDROLASE SUPERFAMILY PROTEIN C4A8.06C"/>
    <property type="match status" value="1"/>
</dbReference>
<reference evidence="4" key="3">
    <citation type="submission" date="2015-06" db="UniProtKB">
        <authorList>
            <consortium name="EnsemblProtists"/>
        </authorList>
    </citation>
    <scope>IDENTIFICATION</scope>
</reference>
<dbReference type="GeneID" id="17293866"/>
<dbReference type="Pfam" id="PF20434">
    <property type="entry name" value="BD-FAE"/>
    <property type="match status" value="1"/>
</dbReference>
<evidence type="ECO:0000259" key="2">
    <source>
        <dbReference type="Pfam" id="PF20434"/>
    </source>
</evidence>
<proteinExistence type="predicted"/>
<dbReference type="RefSeq" id="XP_005824104.1">
    <property type="nucleotide sequence ID" value="XM_005824047.1"/>
</dbReference>
<evidence type="ECO:0000313" key="5">
    <source>
        <dbReference type="Proteomes" id="UP000011087"/>
    </source>
</evidence>
<sequence length="359" mass="39714">MEVVGKGLRWAVTRVAPIAERVTSSSMVKQTSLIVSSLLFYLSKIPFLLRCILAQRHDRVLKDVRYGDKERRVLDVYLPHNRTGLGDSVVLYVHGGAWYSGKKLYFAQQPSRSLKHSTVIVINYTLHPEGNCSEMVDDVCRAIAWTKTFIMQRSKEQTPLILMGHSAGAHLCAMAVVRRALSEAGLRAEEGSFLGWSCSDLSALVGLSGVYHISDHFEHEATRGVSEVSPMCGRKKNLFTTAGLADPVMGADRSLWDNNSPSKLVEGDNLFISQDLRGEEGLRLSRCLPPVLLLHGTDDVPVSSSFRFFSALKRIQHSSCKLRYLAGCDHGLGIYEDTGGASKFWAEVIAQDVLMASKR</sequence>
<dbReference type="PaxDb" id="55529-EKX37124"/>
<dbReference type="KEGG" id="gtt:GUITHDRAFT_145230"/>
<dbReference type="AlphaFoldDB" id="L1IMK6"/>
<reference evidence="5" key="2">
    <citation type="submission" date="2012-11" db="EMBL/GenBank/DDBJ databases">
        <authorList>
            <person name="Kuo A."/>
            <person name="Curtis B.A."/>
            <person name="Tanifuji G."/>
            <person name="Burki F."/>
            <person name="Gruber A."/>
            <person name="Irimia M."/>
            <person name="Maruyama S."/>
            <person name="Arias M.C."/>
            <person name="Ball S.G."/>
            <person name="Gile G.H."/>
            <person name="Hirakawa Y."/>
            <person name="Hopkins J.F."/>
            <person name="Rensing S.A."/>
            <person name="Schmutz J."/>
            <person name="Symeonidi A."/>
            <person name="Elias M."/>
            <person name="Eveleigh R.J."/>
            <person name="Herman E.K."/>
            <person name="Klute M.J."/>
            <person name="Nakayama T."/>
            <person name="Obornik M."/>
            <person name="Reyes-Prieto A."/>
            <person name="Armbrust E.V."/>
            <person name="Aves S.J."/>
            <person name="Beiko R.G."/>
            <person name="Coutinho P."/>
            <person name="Dacks J.B."/>
            <person name="Durnford D.G."/>
            <person name="Fast N.M."/>
            <person name="Green B.R."/>
            <person name="Grisdale C."/>
            <person name="Hempe F."/>
            <person name="Henrissat B."/>
            <person name="Hoppner M.P."/>
            <person name="Ishida K.-I."/>
            <person name="Kim E."/>
            <person name="Koreny L."/>
            <person name="Kroth P.G."/>
            <person name="Liu Y."/>
            <person name="Malik S.-B."/>
            <person name="Maier U.G."/>
            <person name="McRose D."/>
            <person name="Mock T."/>
            <person name="Neilson J.A."/>
            <person name="Onodera N.T."/>
            <person name="Poole A.M."/>
            <person name="Pritham E.J."/>
            <person name="Richards T.A."/>
            <person name="Rocap G."/>
            <person name="Roy S.W."/>
            <person name="Sarai C."/>
            <person name="Schaack S."/>
            <person name="Shirato S."/>
            <person name="Slamovits C.H."/>
            <person name="Spencer D.F."/>
            <person name="Suzuki S."/>
            <person name="Worden A.Z."/>
            <person name="Zauner S."/>
            <person name="Barry K."/>
            <person name="Bell C."/>
            <person name="Bharti A.K."/>
            <person name="Crow J.A."/>
            <person name="Grimwood J."/>
            <person name="Kramer R."/>
            <person name="Lindquist E."/>
            <person name="Lucas S."/>
            <person name="Salamov A."/>
            <person name="McFadden G.I."/>
            <person name="Lane C.E."/>
            <person name="Keeling P.J."/>
            <person name="Gray M.W."/>
            <person name="Grigoriev I.V."/>
            <person name="Archibald J.M."/>
        </authorList>
    </citation>
    <scope>NUCLEOTIDE SEQUENCE</scope>
    <source>
        <strain evidence="5">CCMP2712</strain>
    </source>
</reference>
<protein>
    <recommendedName>
        <fullName evidence="2">BD-FAE-like domain-containing protein</fullName>
    </recommendedName>
</protein>
<gene>
    <name evidence="3" type="ORF">GUITHDRAFT_145230</name>
</gene>
<evidence type="ECO:0000256" key="1">
    <source>
        <dbReference type="ARBA" id="ARBA00022801"/>
    </source>
</evidence>
<feature type="domain" description="BD-FAE-like" evidence="2">
    <location>
        <begin position="74"/>
        <end position="215"/>
    </location>
</feature>
<evidence type="ECO:0000313" key="3">
    <source>
        <dbReference type="EMBL" id="EKX37124.1"/>
    </source>
</evidence>
<dbReference type="GO" id="GO:0004061">
    <property type="term" value="F:arylformamidase activity"/>
    <property type="evidence" value="ECO:0007669"/>
    <property type="project" value="TreeGrafter"/>
</dbReference>
<dbReference type="STRING" id="905079.L1IMK6"/>
<dbReference type="EnsemblProtists" id="EKX37124">
    <property type="protein sequence ID" value="EKX37124"/>
    <property type="gene ID" value="GUITHDRAFT_145230"/>
</dbReference>
<dbReference type="EMBL" id="JH993063">
    <property type="protein sequence ID" value="EKX37124.1"/>
    <property type="molecule type" value="Genomic_DNA"/>
</dbReference>
<accession>L1IMK6</accession>